<evidence type="ECO:0000313" key="2">
    <source>
        <dbReference type="EMBL" id="KAF1922672.1"/>
    </source>
</evidence>
<accession>A0A6A5R4Q5</accession>
<evidence type="ECO:0000256" key="1">
    <source>
        <dbReference type="SAM" id="Coils"/>
    </source>
</evidence>
<reference evidence="2" key="1">
    <citation type="journal article" date="2020" name="Stud. Mycol.">
        <title>101 Dothideomycetes genomes: a test case for predicting lifestyles and emergence of pathogens.</title>
        <authorList>
            <person name="Haridas S."/>
            <person name="Albert R."/>
            <person name="Binder M."/>
            <person name="Bloem J."/>
            <person name="Labutti K."/>
            <person name="Salamov A."/>
            <person name="Andreopoulos B."/>
            <person name="Baker S."/>
            <person name="Barry K."/>
            <person name="Bills G."/>
            <person name="Bluhm B."/>
            <person name="Cannon C."/>
            <person name="Castanera R."/>
            <person name="Culley D."/>
            <person name="Daum C."/>
            <person name="Ezra D."/>
            <person name="Gonzalez J."/>
            <person name="Henrissat B."/>
            <person name="Kuo A."/>
            <person name="Liang C."/>
            <person name="Lipzen A."/>
            <person name="Lutzoni F."/>
            <person name="Magnuson J."/>
            <person name="Mondo S."/>
            <person name="Nolan M."/>
            <person name="Ohm R."/>
            <person name="Pangilinan J."/>
            <person name="Park H.-J."/>
            <person name="Ramirez L."/>
            <person name="Alfaro M."/>
            <person name="Sun H."/>
            <person name="Tritt A."/>
            <person name="Yoshinaga Y."/>
            <person name="Zwiers L.-H."/>
            <person name="Turgeon B."/>
            <person name="Goodwin S."/>
            <person name="Spatafora J."/>
            <person name="Crous P."/>
            <person name="Grigoriev I."/>
        </authorList>
    </citation>
    <scope>NUCLEOTIDE SEQUENCE</scope>
    <source>
        <strain evidence="2">CBS 183.55</strain>
    </source>
</reference>
<dbReference type="AlphaFoldDB" id="A0A6A5R4Q5"/>
<evidence type="ECO:0008006" key="4">
    <source>
        <dbReference type="Google" id="ProtNLM"/>
    </source>
</evidence>
<name>A0A6A5R4Q5_9PLEO</name>
<keyword evidence="1" id="KW-0175">Coiled coil</keyword>
<protein>
    <recommendedName>
        <fullName evidence="4">CCHC-type domain-containing protein</fullName>
    </recommendedName>
</protein>
<gene>
    <name evidence="2" type="ORF">M421DRAFT_409690</name>
</gene>
<dbReference type="RefSeq" id="XP_033442925.1">
    <property type="nucleotide sequence ID" value="XM_033590373.1"/>
</dbReference>
<dbReference type="EMBL" id="ML979017">
    <property type="protein sequence ID" value="KAF1922672.1"/>
    <property type="molecule type" value="Genomic_DNA"/>
</dbReference>
<keyword evidence="3" id="KW-1185">Reference proteome</keyword>
<evidence type="ECO:0000313" key="3">
    <source>
        <dbReference type="Proteomes" id="UP000800082"/>
    </source>
</evidence>
<feature type="coiled-coil region" evidence="1">
    <location>
        <begin position="5"/>
        <end position="32"/>
    </location>
</feature>
<dbReference type="Proteomes" id="UP000800082">
    <property type="component" value="Unassembled WGS sequence"/>
</dbReference>
<dbReference type="OrthoDB" id="3794372at2759"/>
<dbReference type="GeneID" id="54348038"/>
<organism evidence="2 3">
    <name type="scientific">Didymella exigua CBS 183.55</name>
    <dbReference type="NCBI Taxonomy" id="1150837"/>
    <lineage>
        <taxon>Eukaryota</taxon>
        <taxon>Fungi</taxon>
        <taxon>Dikarya</taxon>
        <taxon>Ascomycota</taxon>
        <taxon>Pezizomycotina</taxon>
        <taxon>Dothideomycetes</taxon>
        <taxon>Pleosporomycetidae</taxon>
        <taxon>Pleosporales</taxon>
        <taxon>Pleosporineae</taxon>
        <taxon>Didymellaceae</taxon>
        <taxon>Didymella</taxon>
    </lineage>
</organism>
<proteinExistence type="predicted"/>
<sequence>MLHENALQRARIHELEEQLAEMTKRKSRKRKRIQQGGTMEYGTAAAQVAAEASIAPQRSKKARGGSALWRCRNCSRTRHNARMCKKDIDVSLELDASTTYAGSLFNSNEIEELQHRLRLP</sequence>
<feature type="non-terminal residue" evidence="2">
    <location>
        <position position="120"/>
    </location>
</feature>